<feature type="transmembrane region" description="Helical" evidence="1">
    <location>
        <begin position="222"/>
        <end position="238"/>
    </location>
</feature>
<feature type="transmembrane region" description="Helical" evidence="1">
    <location>
        <begin position="513"/>
        <end position="532"/>
    </location>
</feature>
<dbReference type="InterPro" id="IPR052971">
    <property type="entry name" value="TRP_calcium_channel"/>
</dbReference>
<dbReference type="Pfam" id="PF23190">
    <property type="entry name" value="LHD_TRPY1"/>
    <property type="match status" value="1"/>
</dbReference>
<keyword evidence="5" id="KW-1185">Reference proteome</keyword>
<dbReference type="InterPro" id="IPR056337">
    <property type="entry name" value="LHD_YVC1"/>
</dbReference>
<protein>
    <submittedName>
        <fullName evidence="4">Calcium activated cation channel</fullName>
    </submittedName>
</protein>
<feature type="transmembrane region" description="Helical" evidence="1">
    <location>
        <begin position="258"/>
        <end position="276"/>
    </location>
</feature>
<feature type="transmembrane region" description="Helical" evidence="1">
    <location>
        <begin position="480"/>
        <end position="501"/>
    </location>
</feature>
<evidence type="ECO:0000259" key="3">
    <source>
        <dbReference type="Pfam" id="PF23317"/>
    </source>
</evidence>
<keyword evidence="1" id="KW-0812">Transmembrane</keyword>
<feature type="transmembrane region" description="Helical" evidence="1">
    <location>
        <begin position="328"/>
        <end position="347"/>
    </location>
</feature>
<feature type="transmembrane region" description="Helical" evidence="1">
    <location>
        <begin position="425"/>
        <end position="447"/>
    </location>
</feature>
<evidence type="ECO:0000259" key="2">
    <source>
        <dbReference type="Pfam" id="PF23190"/>
    </source>
</evidence>
<dbReference type="OrthoDB" id="301415at2759"/>
<feature type="domain" description="YVC1 N-terminal linker helical" evidence="2">
    <location>
        <begin position="30"/>
        <end position="208"/>
    </location>
</feature>
<accession>A0A9P6BWV2</accession>
<dbReference type="EMBL" id="MU151489">
    <property type="protein sequence ID" value="KAF9443331.1"/>
    <property type="molecule type" value="Genomic_DNA"/>
</dbReference>
<evidence type="ECO:0000256" key="1">
    <source>
        <dbReference type="SAM" id="Phobius"/>
    </source>
</evidence>
<dbReference type="Proteomes" id="UP000807342">
    <property type="component" value="Unassembled WGS sequence"/>
</dbReference>
<gene>
    <name evidence="4" type="ORF">P691DRAFT_738044</name>
</gene>
<keyword evidence="1" id="KW-0472">Membrane</keyword>
<dbReference type="PANTHER" id="PTHR35859">
    <property type="entry name" value="NONSELECTIVE CATION CHANNEL PROTEIN"/>
    <property type="match status" value="1"/>
</dbReference>
<sequence length="619" mass="70350">MSGLCGLTNGNDEESNDLLQRTGCPSPDTITKLVRRLRALTLTLLPVEVDPDSINDPTSRIITPQVINAYQRAAGDFGDALPYCLLRACAEFMWDANHNPADYGENYGRAIACEVLARRIAHLFPRDKLTEVMATRYQHLQVDGDVSETSSALEMAIDQHCTIFLSSTEAQEVVDALWSGQLIQVNNKHHDIDYVPYSQTREHTFLSRIDASRLSVPRYQNIFRIIIWLFFLVVYSQAVREPLDKINLTHRSFDAWEIVLYLMALSFTLEDLLKLFKLLRLVTWWRAFSFWNSIALITDSLLIVAFTFRVLGMQTTDEDAGAYWRLYSFQILSCVAPFIWMKLLTVFDGYKYIGTMQICVARMLKESGIFFALLSVLAIGFAQGLFALDAADGTIESPLTVVNVLVQALLQSPNYEKFSTSPIGLLLYYFWNTVTAIVLLNVLISLFSSAYSDVVDNAEAQYLAFFAGKTVGMIRAPDSYVYIAPFNVIEAVFVVPFELFPYFHLSEKNYAKLNRYVMSFIFFIPLTLIALYESTFDPAKHTWVDNWWRGDDEGEEDSPQNRDPAVDDAGCRGMEICKVQFEELIKEFPNTTQSSEATILKEINELKTKLDLILQKLGD</sequence>
<feature type="domain" description="Calcium channel YVC1-like C-terminal transmembrane" evidence="3">
    <location>
        <begin position="255"/>
        <end position="535"/>
    </location>
</feature>
<feature type="transmembrane region" description="Helical" evidence="1">
    <location>
        <begin position="288"/>
        <end position="308"/>
    </location>
</feature>
<feature type="transmembrane region" description="Helical" evidence="1">
    <location>
        <begin position="368"/>
        <end position="388"/>
    </location>
</feature>
<reference evidence="4" key="1">
    <citation type="submission" date="2020-11" db="EMBL/GenBank/DDBJ databases">
        <authorList>
            <consortium name="DOE Joint Genome Institute"/>
            <person name="Ahrendt S."/>
            <person name="Riley R."/>
            <person name="Andreopoulos W."/>
            <person name="Labutti K."/>
            <person name="Pangilinan J."/>
            <person name="Ruiz-Duenas F.J."/>
            <person name="Barrasa J.M."/>
            <person name="Sanchez-Garcia M."/>
            <person name="Camarero S."/>
            <person name="Miyauchi S."/>
            <person name="Serrano A."/>
            <person name="Linde D."/>
            <person name="Babiker R."/>
            <person name="Drula E."/>
            <person name="Ayuso-Fernandez I."/>
            <person name="Pacheco R."/>
            <person name="Padilla G."/>
            <person name="Ferreira P."/>
            <person name="Barriuso J."/>
            <person name="Kellner H."/>
            <person name="Castanera R."/>
            <person name="Alfaro M."/>
            <person name="Ramirez L."/>
            <person name="Pisabarro A.G."/>
            <person name="Kuo A."/>
            <person name="Tritt A."/>
            <person name="Lipzen A."/>
            <person name="He G."/>
            <person name="Yan M."/>
            <person name="Ng V."/>
            <person name="Cullen D."/>
            <person name="Martin F."/>
            <person name="Rosso M.-N."/>
            <person name="Henrissat B."/>
            <person name="Hibbett D."/>
            <person name="Martinez A.T."/>
            <person name="Grigoriev I.V."/>
        </authorList>
    </citation>
    <scope>NUCLEOTIDE SEQUENCE</scope>
    <source>
        <strain evidence="4">MF-IS2</strain>
    </source>
</reference>
<comment type="caution">
    <text evidence="4">The sequence shown here is derived from an EMBL/GenBank/DDBJ whole genome shotgun (WGS) entry which is preliminary data.</text>
</comment>
<organism evidence="4 5">
    <name type="scientific">Macrolepiota fuliginosa MF-IS2</name>
    <dbReference type="NCBI Taxonomy" id="1400762"/>
    <lineage>
        <taxon>Eukaryota</taxon>
        <taxon>Fungi</taxon>
        <taxon>Dikarya</taxon>
        <taxon>Basidiomycota</taxon>
        <taxon>Agaricomycotina</taxon>
        <taxon>Agaricomycetes</taxon>
        <taxon>Agaricomycetidae</taxon>
        <taxon>Agaricales</taxon>
        <taxon>Agaricineae</taxon>
        <taxon>Agaricaceae</taxon>
        <taxon>Macrolepiota</taxon>
    </lineage>
</organism>
<dbReference type="PANTHER" id="PTHR35859:SF4">
    <property type="entry name" value="MEMBRANE CHANNEL PROTEIN, PUTATIVE (AFU_ORTHOLOGUE AFUA_6G11300)-RELATED"/>
    <property type="match status" value="1"/>
</dbReference>
<dbReference type="Pfam" id="PF23317">
    <property type="entry name" value="YVC1_C"/>
    <property type="match status" value="1"/>
</dbReference>
<proteinExistence type="predicted"/>
<dbReference type="AlphaFoldDB" id="A0A9P6BWV2"/>
<evidence type="ECO:0000313" key="5">
    <source>
        <dbReference type="Proteomes" id="UP000807342"/>
    </source>
</evidence>
<evidence type="ECO:0000313" key="4">
    <source>
        <dbReference type="EMBL" id="KAF9443331.1"/>
    </source>
</evidence>
<dbReference type="InterPro" id="IPR056336">
    <property type="entry name" value="YVC1_C"/>
</dbReference>
<name>A0A9P6BWV2_9AGAR</name>
<keyword evidence="1" id="KW-1133">Transmembrane helix</keyword>